<evidence type="ECO:0000313" key="2">
    <source>
        <dbReference type="EMBL" id="TQJ09923.1"/>
    </source>
</evidence>
<proteinExistence type="predicted"/>
<protein>
    <submittedName>
        <fullName evidence="2">Uncharacterized protein</fullName>
    </submittedName>
</protein>
<accession>A0A542E3K6</accession>
<dbReference type="EMBL" id="VFMN01000001">
    <property type="protein sequence ID" value="TQJ09923.1"/>
    <property type="molecule type" value="Genomic_DNA"/>
</dbReference>
<organism evidence="2 3">
    <name type="scientific">Lapillicoccus jejuensis</name>
    <dbReference type="NCBI Taxonomy" id="402171"/>
    <lineage>
        <taxon>Bacteria</taxon>
        <taxon>Bacillati</taxon>
        <taxon>Actinomycetota</taxon>
        <taxon>Actinomycetes</taxon>
        <taxon>Micrococcales</taxon>
        <taxon>Intrasporangiaceae</taxon>
        <taxon>Lapillicoccus</taxon>
    </lineage>
</organism>
<comment type="caution">
    <text evidence="2">The sequence shown here is derived from an EMBL/GenBank/DDBJ whole genome shotgun (WGS) entry which is preliminary data.</text>
</comment>
<feature type="compositionally biased region" description="Pro residues" evidence="1">
    <location>
        <begin position="1"/>
        <end position="23"/>
    </location>
</feature>
<evidence type="ECO:0000256" key="1">
    <source>
        <dbReference type="SAM" id="MobiDB-lite"/>
    </source>
</evidence>
<dbReference type="OrthoDB" id="3205593at2"/>
<gene>
    <name evidence="2" type="ORF">FB458_3039</name>
</gene>
<keyword evidence="3" id="KW-1185">Reference proteome</keyword>
<sequence length="332" mass="36113">MSLDPSTPPTAGSPPTPPPPPAGPLGELLRALLEGPYRPVWRPHARRVRADGLNALAIAAVLAAWLRRHPQRPGDEQAGPEQLDDLVRQALLGRVSPDRLEAFVGAFGLTPDEADALRATSAGDTSTVVVGWPGRVPPGGAPVLTRPAGYDVVSLRELHVLGADGTPVSHHFTQRIRAQRTDVHVVRHVFEPAHETVSLVAGGSPGAPYALDGDRWAVDIALPQPLAAGAETTLEISSRTRWEPPVDPVLRHVARGRLRDVELAVQFHPDRLPQEVWWARWAGIRGPRDTVLHRERLTLDGQHRARRHLHVLERAVVGFIWSLDGPDPTSRG</sequence>
<evidence type="ECO:0000313" key="3">
    <source>
        <dbReference type="Proteomes" id="UP000317893"/>
    </source>
</evidence>
<reference evidence="2 3" key="1">
    <citation type="submission" date="2019-06" db="EMBL/GenBank/DDBJ databases">
        <title>Sequencing the genomes of 1000 actinobacteria strains.</title>
        <authorList>
            <person name="Klenk H.-P."/>
        </authorList>
    </citation>
    <scope>NUCLEOTIDE SEQUENCE [LARGE SCALE GENOMIC DNA]</scope>
    <source>
        <strain evidence="2 3">DSM 18607</strain>
    </source>
</reference>
<dbReference type="AlphaFoldDB" id="A0A542E3K6"/>
<feature type="region of interest" description="Disordered" evidence="1">
    <location>
        <begin position="1"/>
        <end position="25"/>
    </location>
</feature>
<name>A0A542E3K6_9MICO</name>
<dbReference type="Proteomes" id="UP000317893">
    <property type="component" value="Unassembled WGS sequence"/>
</dbReference>
<dbReference type="RefSeq" id="WP_141849214.1">
    <property type="nucleotide sequence ID" value="NZ_BAAAPR010000007.1"/>
</dbReference>